<dbReference type="Pfam" id="PF12854">
    <property type="entry name" value="PPR_1"/>
    <property type="match status" value="1"/>
</dbReference>
<feature type="repeat" description="PPR" evidence="3">
    <location>
        <begin position="388"/>
        <end position="422"/>
    </location>
</feature>
<feature type="repeat" description="PPR" evidence="3">
    <location>
        <begin position="458"/>
        <end position="492"/>
    </location>
</feature>
<evidence type="ECO:0000256" key="1">
    <source>
        <dbReference type="ARBA" id="ARBA00007626"/>
    </source>
</evidence>
<dbReference type="Gramene" id="ESW10158">
    <property type="protein sequence ID" value="ESW10158"/>
    <property type="gene ID" value="PHAVU_009G185600g"/>
</dbReference>
<dbReference type="FunFam" id="1.25.40.10:FF:000344">
    <property type="entry name" value="Pentatricopeptide repeat-containing protein"/>
    <property type="match status" value="1"/>
</dbReference>
<dbReference type="Gene3D" id="1.25.40.10">
    <property type="entry name" value="Tetratricopeptide repeat domain"/>
    <property type="match status" value="7"/>
</dbReference>
<dbReference type="InterPro" id="IPR011990">
    <property type="entry name" value="TPR-like_helical_dom_sf"/>
</dbReference>
<organism evidence="4 5">
    <name type="scientific">Phaseolus vulgaris</name>
    <name type="common">Kidney bean</name>
    <name type="synonym">French bean</name>
    <dbReference type="NCBI Taxonomy" id="3885"/>
    <lineage>
        <taxon>Eukaryota</taxon>
        <taxon>Viridiplantae</taxon>
        <taxon>Streptophyta</taxon>
        <taxon>Embryophyta</taxon>
        <taxon>Tracheophyta</taxon>
        <taxon>Spermatophyta</taxon>
        <taxon>Magnoliopsida</taxon>
        <taxon>eudicotyledons</taxon>
        <taxon>Gunneridae</taxon>
        <taxon>Pentapetalae</taxon>
        <taxon>rosids</taxon>
        <taxon>fabids</taxon>
        <taxon>Fabales</taxon>
        <taxon>Fabaceae</taxon>
        <taxon>Papilionoideae</taxon>
        <taxon>50 kb inversion clade</taxon>
        <taxon>NPAAA clade</taxon>
        <taxon>indigoferoid/millettioid clade</taxon>
        <taxon>Phaseoleae</taxon>
        <taxon>Phaseolus</taxon>
    </lineage>
</organism>
<feature type="repeat" description="PPR" evidence="3">
    <location>
        <begin position="213"/>
        <end position="247"/>
    </location>
</feature>
<keyword evidence="5" id="KW-1185">Reference proteome</keyword>
<dbReference type="PROSITE" id="PS51375">
    <property type="entry name" value="PPR"/>
    <property type="match status" value="12"/>
</dbReference>
<evidence type="ECO:0000313" key="5">
    <source>
        <dbReference type="Proteomes" id="UP000000226"/>
    </source>
</evidence>
<reference evidence="5" key="1">
    <citation type="journal article" date="2014" name="Nat. Genet.">
        <title>A reference genome for common bean and genome-wide analysis of dual domestications.</title>
        <authorList>
            <person name="Schmutz J."/>
            <person name="McClean P.E."/>
            <person name="Mamidi S."/>
            <person name="Wu G.A."/>
            <person name="Cannon S.B."/>
            <person name="Grimwood J."/>
            <person name="Jenkins J."/>
            <person name="Shu S."/>
            <person name="Song Q."/>
            <person name="Chavarro C."/>
            <person name="Torres-Torres M."/>
            <person name="Geffroy V."/>
            <person name="Moghaddam S.M."/>
            <person name="Gao D."/>
            <person name="Abernathy B."/>
            <person name="Barry K."/>
            <person name="Blair M."/>
            <person name="Brick M.A."/>
            <person name="Chovatia M."/>
            <person name="Gepts P."/>
            <person name="Goodstein D.M."/>
            <person name="Gonzales M."/>
            <person name="Hellsten U."/>
            <person name="Hyten D.L."/>
            <person name="Jia G."/>
            <person name="Kelly J.D."/>
            <person name="Kudrna D."/>
            <person name="Lee R."/>
            <person name="Richard M.M."/>
            <person name="Miklas P.N."/>
            <person name="Osorno J.M."/>
            <person name="Rodrigues J."/>
            <person name="Thareau V."/>
            <person name="Urrea C.A."/>
            <person name="Wang M."/>
            <person name="Yu Y."/>
            <person name="Zhang M."/>
            <person name="Wing R.A."/>
            <person name="Cregan P.B."/>
            <person name="Rokhsar D.S."/>
            <person name="Jackson S.A."/>
        </authorList>
    </citation>
    <scope>NUCLEOTIDE SEQUENCE [LARGE SCALE GENOMIC DNA]</scope>
    <source>
        <strain evidence="5">cv. G19833</strain>
    </source>
</reference>
<dbReference type="PANTHER" id="PTHR47941">
    <property type="entry name" value="PENTATRICOPEPTIDE REPEAT-CONTAINING PROTEIN 3, MITOCHONDRIAL"/>
    <property type="match status" value="1"/>
</dbReference>
<dbReference type="Pfam" id="PF01535">
    <property type="entry name" value="PPR"/>
    <property type="match status" value="2"/>
</dbReference>
<name>V7AZX5_PHAVU</name>
<dbReference type="OMA" id="WVEMERC"/>
<comment type="similarity">
    <text evidence="1">Belongs to the PPR family. P subfamily.</text>
</comment>
<evidence type="ECO:0000256" key="2">
    <source>
        <dbReference type="ARBA" id="ARBA00022737"/>
    </source>
</evidence>
<feature type="repeat" description="PPR" evidence="3">
    <location>
        <begin position="177"/>
        <end position="211"/>
    </location>
</feature>
<evidence type="ECO:0000256" key="3">
    <source>
        <dbReference type="PROSITE-ProRule" id="PRU00708"/>
    </source>
</evidence>
<evidence type="ECO:0008006" key="6">
    <source>
        <dbReference type="Google" id="ProtNLM"/>
    </source>
</evidence>
<dbReference type="Pfam" id="PF13041">
    <property type="entry name" value="PPR_2"/>
    <property type="match status" value="6"/>
</dbReference>
<proteinExistence type="inferred from homology"/>
<feature type="repeat" description="PPR" evidence="3">
    <location>
        <begin position="318"/>
        <end position="352"/>
    </location>
</feature>
<dbReference type="eggNOG" id="KOG4197">
    <property type="taxonomic scope" value="Eukaryota"/>
</dbReference>
<feature type="repeat" description="PPR" evidence="3">
    <location>
        <begin position="661"/>
        <end position="695"/>
    </location>
</feature>
<dbReference type="GO" id="GO:0016070">
    <property type="term" value="P:RNA metabolic process"/>
    <property type="evidence" value="ECO:0007669"/>
    <property type="project" value="UniProtKB-ARBA"/>
</dbReference>
<feature type="repeat" description="PPR" evidence="3">
    <location>
        <begin position="107"/>
        <end position="141"/>
    </location>
</feature>
<dbReference type="EMBL" id="CM002296">
    <property type="protein sequence ID" value="ESW10158.1"/>
    <property type="molecule type" value="Genomic_DNA"/>
</dbReference>
<keyword evidence="2" id="KW-0677">Repeat</keyword>
<accession>V7AZX5</accession>
<evidence type="ECO:0000313" key="4">
    <source>
        <dbReference type="EMBL" id="ESW10158.1"/>
    </source>
</evidence>
<dbReference type="Proteomes" id="UP000000226">
    <property type="component" value="Chromosome 9"/>
</dbReference>
<gene>
    <name evidence="4" type="ORF">PHAVU_009G185600g</name>
</gene>
<dbReference type="InterPro" id="IPR002885">
    <property type="entry name" value="PPR_rpt"/>
</dbReference>
<dbReference type="SUPFAM" id="SSF48452">
    <property type="entry name" value="TPR-like"/>
    <property type="match status" value="1"/>
</dbReference>
<feature type="repeat" description="PPR" evidence="3">
    <location>
        <begin position="283"/>
        <end position="317"/>
    </location>
</feature>
<protein>
    <recommendedName>
        <fullName evidence="6">Pentacotripeptide-repeat region of PRORP domain-containing protein</fullName>
    </recommendedName>
</protein>
<dbReference type="NCBIfam" id="TIGR00756">
    <property type="entry name" value="PPR"/>
    <property type="match status" value="11"/>
</dbReference>
<dbReference type="AlphaFoldDB" id="V7AZX5"/>
<sequence>MFNLVRRKGIPIINVALTHPSSSFSSDANAIIHILTSSNTITEATFLTKQHLQNSRKPLTLFSSLFQSLNRANLTPRAFGVLVLAFCQLGLVQEALWVFKNHSFLPPLQPCNALLHGLVKTQMFDSAWEVYRDMVSRGFSATVITYGILMNCCCVRGDFSNARRVFDEMLERGIEPNIVIYTILIRVFCNDGQMGEAEGVFRRMRKSGVVTPNLYTYKTLMDGYIKMGEMRRVFDLYSDMLNHGLHPDAVTFATLIDVLCKMRDLRAARNCFAYMAKFDVVPNAHAYNSLIDGYCKAGNLPEAMHLWVEMERCGIYPDVFTYNILIKGLCDSGRLEDAKGFMEKMDEAGVLTNFVTYNVVIDGCCKTGDMEKAIEVCSQMTERKIEPNVITFSALIDGFCKKGNVTAAMGLYTEMVIKGLVPDVVTYTALIDGHCKVGNTKEAFRLHREMLDAGLAPNVFTVSCIIDGLLKDGKIKDAIKLFLEKTRAGCSGGKMDIRCNGFIPDMLVYVTMLQTHFQSKHMVDVMMLHADMMKMGVMPNTFLYRWHHKAEFPVSLKPPRPNQTLRKHLECNRHTEVLLLFRSFLRKRPTFNAIDSFSLLYALKACNNKHSSTQGKQLHTLIVKLGYQAIVQLQTSLLKVYAQSGNLRDAHQVFVQIPSKNIICWTSLISAYVDNHKPGTALQLFREMQRNNVEPDQVTVTVALSACAETGALEMGEWIHAFVRCKQGLNRDVCLDNALINMYAKCGDVVTARKGDCVMTPNDVTFIGVLMACSHAGLVEEGKWHFRSMSEVYGIEPREAHFGCMVDLLCRGGHLRDAYDFIMEMTMPPNVIVWRTLLGACSVQGLWTNKIFVRNQIKQSRAPGCSSIEVESGVGEFLIVDGDHPL</sequence>
<feature type="repeat" description="PPR" evidence="3">
    <location>
        <begin position="353"/>
        <end position="387"/>
    </location>
</feature>
<feature type="repeat" description="PPR" evidence="3">
    <location>
        <begin position="142"/>
        <end position="176"/>
    </location>
</feature>
<feature type="repeat" description="PPR" evidence="3">
    <location>
        <begin position="248"/>
        <end position="282"/>
    </location>
</feature>
<dbReference type="OrthoDB" id="185373at2759"/>
<feature type="repeat" description="PPR" evidence="3">
    <location>
        <begin position="423"/>
        <end position="457"/>
    </location>
</feature>